<feature type="transmembrane region" description="Helical" evidence="6">
    <location>
        <begin position="432"/>
        <end position="454"/>
    </location>
</feature>
<evidence type="ECO:0000256" key="6">
    <source>
        <dbReference type="SAM" id="Phobius"/>
    </source>
</evidence>
<evidence type="ECO:0000256" key="3">
    <source>
        <dbReference type="ARBA" id="ARBA00022692"/>
    </source>
</evidence>
<evidence type="ECO:0000313" key="7">
    <source>
        <dbReference type="EMBL" id="KAL3314964.1"/>
    </source>
</evidence>
<dbReference type="Pfam" id="PF13520">
    <property type="entry name" value="AA_permease_2"/>
    <property type="match status" value="1"/>
</dbReference>
<dbReference type="InterPro" id="IPR002293">
    <property type="entry name" value="AA/rel_permease1"/>
</dbReference>
<proteinExistence type="predicted"/>
<evidence type="ECO:0000256" key="2">
    <source>
        <dbReference type="ARBA" id="ARBA00022448"/>
    </source>
</evidence>
<feature type="transmembrane region" description="Helical" evidence="6">
    <location>
        <begin position="460"/>
        <end position="482"/>
    </location>
</feature>
<comment type="caution">
    <text evidence="7">The sequence shown here is derived from an EMBL/GenBank/DDBJ whole genome shotgun (WGS) entry which is preliminary data.</text>
</comment>
<feature type="transmembrane region" description="Helical" evidence="6">
    <location>
        <begin position="397"/>
        <end position="420"/>
    </location>
</feature>
<feature type="transmembrane region" description="Helical" evidence="6">
    <location>
        <begin position="75"/>
        <end position="95"/>
    </location>
</feature>
<evidence type="ECO:0000313" key="8">
    <source>
        <dbReference type="Proteomes" id="UP001626550"/>
    </source>
</evidence>
<keyword evidence="8" id="KW-1185">Reference proteome</keyword>
<comment type="subcellular location">
    <subcellularLocation>
        <location evidence="1">Membrane</location>
        <topology evidence="1">Multi-pass membrane protein</topology>
    </subcellularLocation>
</comment>
<feature type="transmembrane region" description="Helical" evidence="6">
    <location>
        <begin position="275"/>
        <end position="297"/>
    </location>
</feature>
<evidence type="ECO:0000256" key="4">
    <source>
        <dbReference type="ARBA" id="ARBA00022989"/>
    </source>
</evidence>
<feature type="transmembrane region" description="Helical" evidence="6">
    <location>
        <begin position="45"/>
        <end position="66"/>
    </location>
</feature>
<dbReference type="PANTHER" id="PTHR43243:SF4">
    <property type="entry name" value="CATIONIC AMINO ACID TRANSPORTER 4"/>
    <property type="match status" value="1"/>
</dbReference>
<sequence length="496" mass="54111">MDQSQPLYRCLSGKEVRRRMIRRRALDKDMSLRTQLNRCLGYPELTAYGLAHTIGVGLYVLTGTLVKNYAGASTCFAYLIAGISGLFTGACYAEFSTLVPRAGSSYVYTYLMLGELPAFLIGWTMISDMIVGMSAISKALSGTINLMCGGCISNWSSTHLVTLAGGKSEILERNPDLISCAFIILLVLITLTGVKFSLGFNFFIAILQMSFLIIMIICAFVFGNPANITNDTFAPGGLIGILNSVGIGLFAFSGFESLTTASEEARDPKKDLPRALYTSSGICVVLYFIVPIALNYLTPRGVIDIYAPFPSAFDAVGVRGLMWFAAIATIIASGAAKIVGMHCIPRMFYSMASDGLLFSFMGYVDPYTRVPIFSLLIGGTICALLALFINLKALADFTSVGIIFCYYFIGIDLIVLRYIYNKEDSDMSNLKFTFILFVLSLLFVGASVKGVIVWYEASVFFFITMAFFGLVSICCFAVLCIYKPNVYEGGFVVSTF</sequence>
<dbReference type="PANTHER" id="PTHR43243">
    <property type="entry name" value="INNER MEMBRANE TRANSPORTER YGJI-RELATED"/>
    <property type="match status" value="1"/>
</dbReference>
<keyword evidence="4 6" id="KW-1133">Transmembrane helix</keyword>
<feature type="transmembrane region" description="Helical" evidence="6">
    <location>
        <begin position="371"/>
        <end position="391"/>
    </location>
</feature>
<evidence type="ECO:0000256" key="5">
    <source>
        <dbReference type="ARBA" id="ARBA00023136"/>
    </source>
</evidence>
<dbReference type="Gene3D" id="1.20.1740.10">
    <property type="entry name" value="Amino acid/polyamine transporter I"/>
    <property type="match status" value="1"/>
</dbReference>
<keyword evidence="2" id="KW-0813">Transport</keyword>
<dbReference type="PIRSF" id="PIRSF006060">
    <property type="entry name" value="AA_transporter"/>
    <property type="match status" value="1"/>
</dbReference>
<dbReference type="AlphaFoldDB" id="A0ABD2Q5W3"/>
<keyword evidence="5 6" id="KW-0472">Membrane</keyword>
<feature type="transmembrane region" description="Helical" evidence="6">
    <location>
        <begin position="107"/>
        <end position="126"/>
    </location>
</feature>
<feature type="transmembrane region" description="Helical" evidence="6">
    <location>
        <begin position="234"/>
        <end position="255"/>
    </location>
</feature>
<gene>
    <name evidence="7" type="primary">SLC7A4_4</name>
    <name evidence="7" type="ORF">Ciccas_006409</name>
</gene>
<organism evidence="7 8">
    <name type="scientific">Cichlidogyrus casuarinus</name>
    <dbReference type="NCBI Taxonomy" id="1844966"/>
    <lineage>
        <taxon>Eukaryota</taxon>
        <taxon>Metazoa</taxon>
        <taxon>Spiralia</taxon>
        <taxon>Lophotrochozoa</taxon>
        <taxon>Platyhelminthes</taxon>
        <taxon>Monogenea</taxon>
        <taxon>Monopisthocotylea</taxon>
        <taxon>Dactylogyridea</taxon>
        <taxon>Ancyrocephalidae</taxon>
        <taxon>Cichlidogyrus</taxon>
    </lineage>
</organism>
<dbReference type="EMBL" id="JBJKFK010000861">
    <property type="protein sequence ID" value="KAL3314964.1"/>
    <property type="molecule type" value="Genomic_DNA"/>
</dbReference>
<feature type="transmembrane region" description="Helical" evidence="6">
    <location>
        <begin position="202"/>
        <end position="222"/>
    </location>
</feature>
<feature type="transmembrane region" description="Helical" evidence="6">
    <location>
        <begin position="318"/>
        <end position="340"/>
    </location>
</feature>
<protein>
    <submittedName>
        <fullName evidence="7">Cationic amino acid transporter 4</fullName>
    </submittedName>
</protein>
<dbReference type="Proteomes" id="UP001626550">
    <property type="component" value="Unassembled WGS sequence"/>
</dbReference>
<evidence type="ECO:0000256" key="1">
    <source>
        <dbReference type="ARBA" id="ARBA00004141"/>
    </source>
</evidence>
<feature type="transmembrane region" description="Helical" evidence="6">
    <location>
        <begin position="177"/>
        <end position="196"/>
    </location>
</feature>
<dbReference type="GO" id="GO:0016020">
    <property type="term" value="C:membrane"/>
    <property type="evidence" value="ECO:0007669"/>
    <property type="project" value="UniProtKB-SubCell"/>
</dbReference>
<reference evidence="7 8" key="1">
    <citation type="submission" date="2024-11" db="EMBL/GenBank/DDBJ databases">
        <title>Adaptive evolution of stress response genes in parasites aligns with host niche diversity.</title>
        <authorList>
            <person name="Hahn C."/>
            <person name="Resl P."/>
        </authorList>
    </citation>
    <scope>NUCLEOTIDE SEQUENCE [LARGE SCALE GENOMIC DNA]</scope>
    <source>
        <strain evidence="7">EGGRZ-B1_66</strain>
        <tissue evidence="7">Body</tissue>
    </source>
</reference>
<accession>A0ABD2Q5W3</accession>
<keyword evidence="3 6" id="KW-0812">Transmembrane</keyword>
<name>A0ABD2Q5W3_9PLAT</name>